<dbReference type="EMBL" id="JBIACK010000011">
    <property type="protein sequence ID" value="MFE8702734.1"/>
    <property type="molecule type" value="Genomic_DNA"/>
</dbReference>
<evidence type="ECO:0000259" key="6">
    <source>
        <dbReference type="PROSITE" id="PS50830"/>
    </source>
</evidence>
<dbReference type="InterPro" id="IPR035437">
    <property type="entry name" value="SNase_OB-fold_sf"/>
</dbReference>
<dbReference type="RefSeq" id="WP_389362695.1">
    <property type="nucleotide sequence ID" value="NZ_JBIACK010000011.1"/>
</dbReference>
<keyword evidence="2" id="KW-0255">Endonuclease</keyword>
<dbReference type="Gene3D" id="2.40.50.90">
    <property type="match status" value="1"/>
</dbReference>
<feature type="compositionally biased region" description="Polar residues" evidence="4">
    <location>
        <begin position="259"/>
        <end position="271"/>
    </location>
</feature>
<evidence type="ECO:0000256" key="1">
    <source>
        <dbReference type="ARBA" id="ARBA00022722"/>
    </source>
</evidence>
<feature type="transmembrane region" description="Helical" evidence="5">
    <location>
        <begin position="276"/>
        <end position="295"/>
    </location>
</feature>
<evidence type="ECO:0000313" key="7">
    <source>
        <dbReference type="EMBL" id="MFE8702734.1"/>
    </source>
</evidence>
<dbReference type="PROSITE" id="PS50830">
    <property type="entry name" value="TNASE_3"/>
    <property type="match status" value="1"/>
</dbReference>
<evidence type="ECO:0000313" key="8">
    <source>
        <dbReference type="Proteomes" id="UP001601059"/>
    </source>
</evidence>
<protein>
    <submittedName>
        <fullName evidence="7">Thermonuclease family protein</fullName>
    </submittedName>
</protein>
<keyword evidence="5" id="KW-0812">Transmembrane</keyword>
<keyword evidence="3" id="KW-0378">Hydrolase</keyword>
<evidence type="ECO:0000256" key="3">
    <source>
        <dbReference type="ARBA" id="ARBA00022801"/>
    </source>
</evidence>
<keyword evidence="5" id="KW-1133">Transmembrane helix</keyword>
<evidence type="ECO:0000256" key="4">
    <source>
        <dbReference type="SAM" id="MobiDB-lite"/>
    </source>
</evidence>
<keyword evidence="5" id="KW-0472">Membrane</keyword>
<dbReference type="SMART" id="SM00318">
    <property type="entry name" value="SNc"/>
    <property type="match status" value="1"/>
</dbReference>
<proteinExistence type="predicted"/>
<dbReference type="PANTHER" id="PTHR12302">
    <property type="entry name" value="EBNA2 BINDING PROTEIN P100"/>
    <property type="match status" value="1"/>
</dbReference>
<accession>A0ABW6KES7</accession>
<evidence type="ECO:0000256" key="5">
    <source>
        <dbReference type="SAM" id="Phobius"/>
    </source>
</evidence>
<sequence>MQLGRHLVMFFTIFILLLQLNSTSSLAHNGGRDELGGHFRNSNCTYLLHEPTALAKEARSIEELLRLIQQYNSNTKCVSNLTIDKIDLEGYNLENIHVSSPVSQSTTDLILGEKYVAILEKCTDGDTANFNVNGTTYKTRFLYIDTPESTNQIEPYGKEASEYTCEFLKKGKITLETDGNTLFDKYDRLLAWVWVDGLLHQEEITKAGLVEDFYDYGNYKYEERIISAMKEAKEVPRGMYAMNKDVVDEDVTEHDQKEVNQTPLDETSNDSEGTSMTLILFLGGLIAAFVIILIVKFI</sequence>
<comment type="caution">
    <text evidence="7">The sequence shown here is derived from an EMBL/GenBank/DDBJ whole genome shotgun (WGS) entry which is preliminary data.</text>
</comment>
<feature type="domain" description="TNase-like" evidence="6">
    <location>
        <begin position="113"/>
        <end position="242"/>
    </location>
</feature>
<dbReference type="Pfam" id="PF00565">
    <property type="entry name" value="SNase"/>
    <property type="match status" value="1"/>
</dbReference>
<gene>
    <name evidence="7" type="ORF">ACFYKX_19205</name>
</gene>
<feature type="region of interest" description="Disordered" evidence="4">
    <location>
        <begin position="251"/>
        <end position="271"/>
    </location>
</feature>
<keyword evidence="8" id="KW-1185">Reference proteome</keyword>
<evidence type="ECO:0000256" key="2">
    <source>
        <dbReference type="ARBA" id="ARBA00022759"/>
    </source>
</evidence>
<dbReference type="Proteomes" id="UP001601059">
    <property type="component" value="Unassembled WGS sequence"/>
</dbReference>
<organism evidence="7 8">
    <name type="scientific">Cytobacillus spartinae</name>
    <dbReference type="NCBI Taxonomy" id="3299023"/>
    <lineage>
        <taxon>Bacteria</taxon>
        <taxon>Bacillati</taxon>
        <taxon>Bacillota</taxon>
        <taxon>Bacilli</taxon>
        <taxon>Bacillales</taxon>
        <taxon>Bacillaceae</taxon>
        <taxon>Cytobacillus</taxon>
    </lineage>
</organism>
<keyword evidence="1" id="KW-0540">Nuclease</keyword>
<dbReference type="PANTHER" id="PTHR12302:SF3">
    <property type="entry name" value="SERINE_THREONINE-PROTEIN KINASE 31"/>
    <property type="match status" value="1"/>
</dbReference>
<reference evidence="7 8" key="1">
    <citation type="submission" date="2024-08" db="EMBL/GenBank/DDBJ databases">
        <title>Two novel Cytobacillus novel species.</title>
        <authorList>
            <person name="Liu G."/>
        </authorList>
    </citation>
    <scope>NUCLEOTIDE SEQUENCE [LARGE SCALE GENOMIC DNA]</scope>
    <source>
        <strain evidence="7 8">FJAT-54145</strain>
    </source>
</reference>
<dbReference type="SUPFAM" id="SSF50199">
    <property type="entry name" value="Staphylococcal nuclease"/>
    <property type="match status" value="1"/>
</dbReference>
<dbReference type="InterPro" id="IPR016071">
    <property type="entry name" value="Staphylococal_nuclease_OB-fold"/>
</dbReference>
<name>A0ABW6KES7_9BACI</name>